<dbReference type="InterPro" id="IPR012337">
    <property type="entry name" value="RNaseH-like_sf"/>
</dbReference>
<proteinExistence type="predicted"/>
<evidence type="ECO:0008006" key="3">
    <source>
        <dbReference type="Google" id="ProtNLM"/>
    </source>
</evidence>
<dbReference type="SUPFAM" id="SSF53098">
    <property type="entry name" value="Ribonuclease H-like"/>
    <property type="match status" value="1"/>
</dbReference>
<organism evidence="1 2">
    <name type="scientific">Haemaphysalis longicornis</name>
    <name type="common">Bush tick</name>
    <dbReference type="NCBI Taxonomy" id="44386"/>
    <lineage>
        <taxon>Eukaryota</taxon>
        <taxon>Metazoa</taxon>
        <taxon>Ecdysozoa</taxon>
        <taxon>Arthropoda</taxon>
        <taxon>Chelicerata</taxon>
        <taxon>Arachnida</taxon>
        <taxon>Acari</taxon>
        <taxon>Parasitiformes</taxon>
        <taxon>Ixodida</taxon>
        <taxon>Ixodoidea</taxon>
        <taxon>Ixodidae</taxon>
        <taxon>Haemaphysalinae</taxon>
        <taxon>Haemaphysalis</taxon>
    </lineage>
</organism>
<evidence type="ECO:0000313" key="2">
    <source>
        <dbReference type="Proteomes" id="UP000821853"/>
    </source>
</evidence>
<evidence type="ECO:0000313" key="1">
    <source>
        <dbReference type="EMBL" id="KAH9368001.1"/>
    </source>
</evidence>
<keyword evidence="2" id="KW-1185">Reference proteome</keyword>
<gene>
    <name evidence="1" type="ORF">HPB48_010106</name>
</gene>
<dbReference type="OMA" id="HLESKHY"/>
<reference evidence="1 2" key="1">
    <citation type="journal article" date="2020" name="Cell">
        <title>Large-Scale Comparative Analyses of Tick Genomes Elucidate Their Genetic Diversity and Vector Capacities.</title>
        <authorList>
            <consortium name="Tick Genome and Microbiome Consortium (TIGMIC)"/>
            <person name="Jia N."/>
            <person name="Wang J."/>
            <person name="Shi W."/>
            <person name="Du L."/>
            <person name="Sun Y."/>
            <person name="Zhan W."/>
            <person name="Jiang J.F."/>
            <person name="Wang Q."/>
            <person name="Zhang B."/>
            <person name="Ji P."/>
            <person name="Bell-Sakyi L."/>
            <person name="Cui X.M."/>
            <person name="Yuan T.T."/>
            <person name="Jiang B.G."/>
            <person name="Yang W.F."/>
            <person name="Lam T.T."/>
            <person name="Chang Q.C."/>
            <person name="Ding S.J."/>
            <person name="Wang X.J."/>
            <person name="Zhu J.G."/>
            <person name="Ruan X.D."/>
            <person name="Zhao L."/>
            <person name="Wei J.T."/>
            <person name="Ye R.Z."/>
            <person name="Que T.C."/>
            <person name="Du C.H."/>
            <person name="Zhou Y.H."/>
            <person name="Cheng J.X."/>
            <person name="Dai P.F."/>
            <person name="Guo W.B."/>
            <person name="Han X.H."/>
            <person name="Huang E.J."/>
            <person name="Li L.F."/>
            <person name="Wei W."/>
            <person name="Gao Y.C."/>
            <person name="Liu J.Z."/>
            <person name="Shao H.Z."/>
            <person name="Wang X."/>
            <person name="Wang C.C."/>
            <person name="Yang T.C."/>
            <person name="Huo Q.B."/>
            <person name="Li W."/>
            <person name="Chen H.Y."/>
            <person name="Chen S.E."/>
            <person name="Zhou L.G."/>
            <person name="Ni X.B."/>
            <person name="Tian J.H."/>
            <person name="Sheng Y."/>
            <person name="Liu T."/>
            <person name="Pan Y.S."/>
            <person name="Xia L.Y."/>
            <person name="Li J."/>
            <person name="Zhao F."/>
            <person name="Cao W.C."/>
        </authorList>
    </citation>
    <scope>NUCLEOTIDE SEQUENCE [LARGE SCALE GENOMIC DNA]</scope>
    <source>
        <strain evidence="1">HaeL-2018</strain>
    </source>
</reference>
<comment type="caution">
    <text evidence="1">The sequence shown here is derived from an EMBL/GenBank/DDBJ whole genome shotgun (WGS) entry which is preliminary data.</text>
</comment>
<dbReference type="OrthoDB" id="6629021at2759"/>
<name>A0A9J6G017_HAELO</name>
<dbReference type="Proteomes" id="UP000821853">
    <property type="component" value="Chromosome 2"/>
</dbReference>
<dbReference type="AlphaFoldDB" id="A0A9J6G017"/>
<dbReference type="VEuPathDB" id="VectorBase:HLOH_062472"/>
<sequence>MGRDRTNRARRFFVADRILNKCTCQINDCQLVVSGDNGRNLERHLQRHHPEVYDRLHAEKAVSTKHVASGGDEDCSAAKLRQVDTSSILQPTSPRRVSLEMTEDGLMKNCVELVTKNGRPFRLVDDSEFCQIIDPVLRALGAKRAITAETVEKRVREEAKRKREEISLPQDKRMLSLKIDCSSRLDRALLDINVQYAENGKLVLQPLSMKELFEGHTGERLRLQVKNTLSRYDISVSKVYTVTTDNGANMLKAIRLLGEADNEKLTFRRGGRRR</sequence>
<dbReference type="EMBL" id="JABSTR010000004">
    <property type="protein sequence ID" value="KAH9368001.1"/>
    <property type="molecule type" value="Genomic_DNA"/>
</dbReference>
<protein>
    <recommendedName>
        <fullName evidence="3">BED-type domain-containing protein</fullName>
    </recommendedName>
</protein>
<accession>A0A9J6G017</accession>